<feature type="transmembrane region" description="Helical" evidence="2">
    <location>
        <begin position="441"/>
        <end position="461"/>
    </location>
</feature>
<dbReference type="InterPro" id="IPR000719">
    <property type="entry name" value="Prot_kinase_dom"/>
</dbReference>
<dbReference type="InterPro" id="IPR011009">
    <property type="entry name" value="Kinase-like_dom_sf"/>
</dbReference>
<keyword evidence="2" id="KW-0472">Membrane</keyword>
<dbReference type="KEGG" id="aau:AAur_3187"/>
<gene>
    <name evidence="4" type="ordered locus">AAur_3187</name>
</gene>
<feature type="transmembrane region" description="Helical" evidence="2">
    <location>
        <begin position="556"/>
        <end position="576"/>
    </location>
</feature>
<dbReference type="GO" id="GO:0005524">
    <property type="term" value="F:ATP binding"/>
    <property type="evidence" value="ECO:0007669"/>
    <property type="project" value="InterPro"/>
</dbReference>
<feature type="region of interest" description="Disordered" evidence="1">
    <location>
        <begin position="708"/>
        <end position="728"/>
    </location>
</feature>
<proteinExistence type="predicted"/>
<dbReference type="HOGENOM" id="CLU_303985_0_0_11"/>
<dbReference type="SUPFAM" id="SSF56112">
    <property type="entry name" value="Protein kinase-like (PK-like)"/>
    <property type="match status" value="1"/>
</dbReference>
<evidence type="ECO:0000313" key="4">
    <source>
        <dbReference type="EMBL" id="ABM08793.1"/>
    </source>
</evidence>
<feature type="transmembrane region" description="Helical" evidence="2">
    <location>
        <begin position="481"/>
        <end position="500"/>
    </location>
</feature>
<dbReference type="GO" id="GO:0004672">
    <property type="term" value="F:protein kinase activity"/>
    <property type="evidence" value="ECO:0007669"/>
    <property type="project" value="InterPro"/>
</dbReference>
<feature type="transmembrane region" description="Helical" evidence="2">
    <location>
        <begin position="521"/>
        <end position="544"/>
    </location>
</feature>
<dbReference type="STRING" id="290340.AAur_3187"/>
<name>A1R9H2_PAEAT</name>
<feature type="transmembrane region" description="Helical" evidence="2">
    <location>
        <begin position="588"/>
        <end position="608"/>
    </location>
</feature>
<dbReference type="Gene3D" id="1.10.510.10">
    <property type="entry name" value="Transferase(Phosphotransferase) domain 1"/>
    <property type="match status" value="1"/>
</dbReference>
<dbReference type="AlphaFoldDB" id="A1R9H2"/>
<dbReference type="EMBL" id="CP000474">
    <property type="protein sequence ID" value="ABM08793.1"/>
    <property type="molecule type" value="Genomic_DNA"/>
</dbReference>
<feature type="region of interest" description="Disordered" evidence="1">
    <location>
        <begin position="361"/>
        <end position="393"/>
    </location>
</feature>
<evidence type="ECO:0000259" key="3">
    <source>
        <dbReference type="PROSITE" id="PS50011"/>
    </source>
</evidence>
<evidence type="ECO:0000313" key="5">
    <source>
        <dbReference type="Proteomes" id="UP000000637"/>
    </source>
</evidence>
<sequence length="978" mass="106822">MRGRPYHKGVTHMAYTLDPNLEKPFTLKKARLPDGTELSDVTVQITEYMLDASTLGAELFEAVLTHWDNEGRPTQGLPRVVCKVVPINSPAPKLVPEHLGLREEIAYQQIRDAATGTPMPLAHLIGHKKTKRDYFFVIERYDVNALKKIAPLEDPAERIAWVQRFFAAGYVALRHLNQRVNISMRDAHPKNFLFRKPEPGEPGFEFVAVDFGHASVGPVNTLGGPLQAMAVIQHPEVLSPGGFHEGLEDDIFSLAVSSHILLSKTQATPWVGKTGKRIHFDVESEVREIKYGMPDAGNYLLADRSVVEQGEASEFLSMLDDLLRADQTREDRRRYVTHELPALVARLEPWAAASIAEMEASAAEDTRNPKRSPATVPNTPVGATIPIPGAAQPGMVVRPPHRVPYLAELEDFRPPPPVPAPPRQVFPKHQREVVGQRSQAFAVRALPFALVALLLAFIKFVPGIGLDALTDAQIVPQGWRVPSAVLLVIGLFGGWGWLYSNRSSRRPSVSLALREGFFAGLLALLILVVPTAVVSATQALFYVMPGISWRFDDWAFWPQWFFVIVLGVLTTLAILARAIFTRSGTKTFLKVGATCLLVAVASTVLASVEPNISPANHVVELDCGPKTYEFTHPTQSLCIPFSSDWEQMENFSADPFAQWMKLAGKADLGSGPTRVATGLSSNQFTCLSVFVRWDLWEPNNTTEIIVPVAPNDPASQPEVPTAKGTDGRVDRLRLGGGTYVVYSPSSGTGDSASGTTVYSAVKGGVFGNPEDLLLEGFQGARIFQVQRGCTEAEQPGIKQATEKLISSIKLNDRFRLDVSELKYKATALVTKGLDASRIEIPRPAGTSAARFGPNNTLLEDNSVLAVGGLILTNNLDFEKTAYATVLIADVPPEGYASATASSSDPAWSSAALLSAGNGFTQDHYQKQTVGTTDYYVTVRLTVRDLGTYDDAAKQRFKNSLSGVHVQSNSVDFWKGLFQ</sequence>
<feature type="domain" description="Protein kinase" evidence="3">
    <location>
        <begin position="49"/>
        <end position="351"/>
    </location>
</feature>
<dbReference type="PROSITE" id="PS50011">
    <property type="entry name" value="PROTEIN_KINASE_DOM"/>
    <property type="match status" value="1"/>
</dbReference>
<keyword evidence="2" id="KW-1133">Transmembrane helix</keyword>
<organism evidence="4 5">
    <name type="scientific">Paenarthrobacter aurescens (strain TC1)</name>
    <dbReference type="NCBI Taxonomy" id="290340"/>
    <lineage>
        <taxon>Bacteria</taxon>
        <taxon>Bacillati</taxon>
        <taxon>Actinomycetota</taxon>
        <taxon>Actinomycetes</taxon>
        <taxon>Micrococcales</taxon>
        <taxon>Micrococcaceae</taxon>
        <taxon>Paenarthrobacter</taxon>
    </lineage>
</organism>
<keyword evidence="2" id="KW-0812">Transmembrane</keyword>
<evidence type="ECO:0000256" key="2">
    <source>
        <dbReference type="SAM" id="Phobius"/>
    </source>
</evidence>
<accession>A1R9H2</accession>
<reference evidence="4 5" key="1">
    <citation type="journal article" date="2006" name="PLoS Genet.">
        <title>Secrets of soil survival revealed by the genome sequence of Arthrobacter aurescens TC1.</title>
        <authorList>
            <person name="Mongodin E.F."/>
            <person name="Shapir N."/>
            <person name="Daugherty S.C."/>
            <person name="DeBoy R.T."/>
            <person name="Emerson J.B."/>
            <person name="Shvartzbeyn A."/>
            <person name="Radune D."/>
            <person name="Vamathevan J."/>
            <person name="Riggs F."/>
            <person name="Grinberg V."/>
            <person name="Khouri H."/>
            <person name="Wackett L.P."/>
            <person name="Nelson K.E."/>
            <person name="Sadowsky M.J."/>
        </authorList>
    </citation>
    <scope>NUCLEOTIDE SEQUENCE [LARGE SCALE GENOMIC DNA]</scope>
    <source>
        <strain evidence="4 5">TC1</strain>
    </source>
</reference>
<evidence type="ECO:0000256" key="1">
    <source>
        <dbReference type="SAM" id="MobiDB-lite"/>
    </source>
</evidence>
<keyword evidence="5" id="KW-1185">Reference proteome</keyword>
<dbReference type="Proteomes" id="UP000000637">
    <property type="component" value="Chromosome"/>
</dbReference>
<protein>
    <submittedName>
        <fullName evidence="4">Membrane protein</fullName>
    </submittedName>
</protein>